<gene>
    <name evidence="1" type="ORF">KCQ71_04440</name>
</gene>
<proteinExistence type="predicted"/>
<evidence type="ECO:0000313" key="1">
    <source>
        <dbReference type="EMBL" id="MBZ2195387.1"/>
    </source>
</evidence>
<dbReference type="RefSeq" id="WP_223403241.1">
    <property type="nucleotide sequence ID" value="NZ_JAGSHT010000003.1"/>
</dbReference>
<reference evidence="1 2" key="1">
    <citation type="submission" date="2021-04" db="EMBL/GenBank/DDBJ databases">
        <title>Ruania sp. nov., isolated from sandy soil of mangrove forest.</title>
        <authorList>
            <person name="Ge X."/>
            <person name="Huang R."/>
            <person name="Liu W."/>
        </authorList>
    </citation>
    <scope>NUCLEOTIDE SEQUENCE [LARGE SCALE GENOMIC DNA]</scope>
    <source>
        <strain evidence="1 2">N2-46</strain>
    </source>
</reference>
<comment type="caution">
    <text evidence="1">The sequence shown here is derived from an EMBL/GenBank/DDBJ whole genome shotgun (WGS) entry which is preliminary data.</text>
</comment>
<accession>A0ABS7S5M9</accession>
<organism evidence="1 2">
    <name type="scientific">Occultella gossypii</name>
    <dbReference type="NCBI Taxonomy" id="2800820"/>
    <lineage>
        <taxon>Bacteria</taxon>
        <taxon>Bacillati</taxon>
        <taxon>Actinomycetota</taxon>
        <taxon>Actinomycetes</taxon>
        <taxon>Micrococcales</taxon>
        <taxon>Ruaniaceae</taxon>
        <taxon>Occultella</taxon>
    </lineage>
</organism>
<protein>
    <submittedName>
        <fullName evidence="1">Uncharacterized protein</fullName>
    </submittedName>
</protein>
<evidence type="ECO:0000313" key="2">
    <source>
        <dbReference type="Proteomes" id="UP000826651"/>
    </source>
</evidence>
<sequence length="76" mass="7958">MTSQSTATTTAARPCCGSAHLRHCHETWIVHTDETQSCSDPGCDTPGEGHALILVCADLEPVCRCLPPAESGPQAP</sequence>
<keyword evidence="2" id="KW-1185">Reference proteome</keyword>
<dbReference type="EMBL" id="JAGSHT010000003">
    <property type="protein sequence ID" value="MBZ2195387.1"/>
    <property type="molecule type" value="Genomic_DNA"/>
</dbReference>
<dbReference type="Proteomes" id="UP000826651">
    <property type="component" value="Unassembled WGS sequence"/>
</dbReference>
<name>A0ABS7S5M9_9MICO</name>